<dbReference type="PANTHER" id="PTHR10165">
    <property type="entry name" value="LIPID PHOSPHATE PHOSPHATASE"/>
    <property type="match status" value="1"/>
</dbReference>
<feature type="transmembrane region" description="Helical" evidence="7">
    <location>
        <begin position="179"/>
        <end position="197"/>
    </location>
</feature>
<feature type="compositionally biased region" description="Basic and acidic residues" evidence="6">
    <location>
        <begin position="1"/>
        <end position="11"/>
    </location>
</feature>
<protein>
    <recommendedName>
        <fullName evidence="8">Phosphatidic acid phosphatase type 2/haloperoxidase domain-containing protein</fullName>
    </recommendedName>
</protein>
<dbReference type="CDD" id="cd03390">
    <property type="entry name" value="PAP2_containing_1_like"/>
    <property type="match status" value="1"/>
</dbReference>
<feature type="transmembrane region" description="Helical" evidence="7">
    <location>
        <begin position="89"/>
        <end position="110"/>
    </location>
</feature>
<evidence type="ECO:0000256" key="3">
    <source>
        <dbReference type="ARBA" id="ARBA00022692"/>
    </source>
</evidence>
<evidence type="ECO:0000313" key="9">
    <source>
        <dbReference type="EMBL" id="CAD8734701.1"/>
    </source>
</evidence>
<dbReference type="GO" id="GO:0006644">
    <property type="term" value="P:phospholipid metabolic process"/>
    <property type="evidence" value="ECO:0007669"/>
    <property type="project" value="InterPro"/>
</dbReference>
<dbReference type="InterPro" id="IPR036938">
    <property type="entry name" value="PAP2/HPO_sf"/>
</dbReference>
<feature type="transmembrane region" description="Helical" evidence="7">
    <location>
        <begin position="246"/>
        <end position="262"/>
    </location>
</feature>
<comment type="similarity">
    <text evidence="2">Belongs to the PA-phosphatase related phosphoesterase family.</text>
</comment>
<dbReference type="EMBL" id="HBFK01002032">
    <property type="protein sequence ID" value="CAD8734701.1"/>
    <property type="molecule type" value="Transcribed_RNA"/>
</dbReference>
<organism evidence="9">
    <name type="scientific">Hemiselmis andersenii</name>
    <name type="common">Cryptophyte alga</name>
    <dbReference type="NCBI Taxonomy" id="464988"/>
    <lineage>
        <taxon>Eukaryota</taxon>
        <taxon>Cryptophyceae</taxon>
        <taxon>Cryptomonadales</taxon>
        <taxon>Hemiselmidaceae</taxon>
        <taxon>Hemiselmis</taxon>
    </lineage>
</organism>
<name>A0A6U5B915_HEMAN</name>
<feature type="domain" description="Phosphatidic acid phosphatase type 2/haloperoxidase" evidence="8">
    <location>
        <begin position="120"/>
        <end position="262"/>
    </location>
</feature>
<dbReference type="AlphaFoldDB" id="A0A6U5B915"/>
<keyword evidence="5 7" id="KW-0472">Membrane</keyword>
<dbReference type="GO" id="GO:0016020">
    <property type="term" value="C:membrane"/>
    <property type="evidence" value="ECO:0007669"/>
    <property type="project" value="UniProtKB-SubCell"/>
</dbReference>
<feature type="region of interest" description="Disordered" evidence="6">
    <location>
        <begin position="281"/>
        <end position="304"/>
    </location>
</feature>
<evidence type="ECO:0000256" key="6">
    <source>
        <dbReference type="SAM" id="MobiDB-lite"/>
    </source>
</evidence>
<evidence type="ECO:0000256" key="5">
    <source>
        <dbReference type="ARBA" id="ARBA00023136"/>
    </source>
</evidence>
<feature type="compositionally biased region" description="Polar residues" evidence="6">
    <location>
        <begin position="13"/>
        <end position="22"/>
    </location>
</feature>
<dbReference type="PANTHER" id="PTHR10165:SF35">
    <property type="entry name" value="RE23632P"/>
    <property type="match status" value="1"/>
</dbReference>
<evidence type="ECO:0000256" key="4">
    <source>
        <dbReference type="ARBA" id="ARBA00022989"/>
    </source>
</evidence>
<accession>A0A6U5B915</accession>
<keyword evidence="3 7" id="KW-0812">Transmembrane</keyword>
<dbReference type="GO" id="GO:0046839">
    <property type="term" value="P:phospholipid dephosphorylation"/>
    <property type="evidence" value="ECO:0007669"/>
    <property type="project" value="TreeGrafter"/>
</dbReference>
<evidence type="ECO:0000256" key="7">
    <source>
        <dbReference type="SAM" id="Phobius"/>
    </source>
</evidence>
<evidence type="ECO:0000256" key="2">
    <source>
        <dbReference type="ARBA" id="ARBA00008816"/>
    </source>
</evidence>
<dbReference type="SUPFAM" id="SSF48317">
    <property type="entry name" value="Acid phosphatase/Vanadium-dependent haloperoxidase"/>
    <property type="match status" value="1"/>
</dbReference>
<feature type="transmembrane region" description="Helical" evidence="7">
    <location>
        <begin position="209"/>
        <end position="234"/>
    </location>
</feature>
<dbReference type="GO" id="GO:0008195">
    <property type="term" value="F:phosphatidate phosphatase activity"/>
    <property type="evidence" value="ECO:0007669"/>
    <property type="project" value="TreeGrafter"/>
</dbReference>
<feature type="transmembrane region" description="Helical" evidence="7">
    <location>
        <begin position="117"/>
        <end position="136"/>
    </location>
</feature>
<evidence type="ECO:0000256" key="1">
    <source>
        <dbReference type="ARBA" id="ARBA00004141"/>
    </source>
</evidence>
<comment type="subcellular location">
    <subcellularLocation>
        <location evidence="1">Membrane</location>
        <topology evidence="1">Multi-pass membrane protein</topology>
    </subcellularLocation>
</comment>
<dbReference type="InterPro" id="IPR043216">
    <property type="entry name" value="PAP-like"/>
</dbReference>
<dbReference type="SMART" id="SM00014">
    <property type="entry name" value="acidPPc"/>
    <property type="match status" value="1"/>
</dbReference>
<feature type="transmembrane region" description="Helical" evidence="7">
    <location>
        <begin position="37"/>
        <end position="57"/>
    </location>
</feature>
<sequence length="304" mass="32930">MRDYDNKKGLRSEGSSVNGQSPVNQLQSMVSDMMGRVGPLAGEWLVAIAVLTSGLLVNKFVAPHQKLVLTGSDEELSYPMVDQTVTEPVMIAIGLFLPMALVVAVCEGVTDRRDMHINALMLLQSSAVSVFVTTVAKKQAGRPRPNFYAMCGWNATATGVHGCTAERKWDWESRQSFPSGHSSFAFSGLLFASLFLLEKVRQLSKKRKLPTSLPMAVAQMAACLPAILAMWVAISRVVDYWHNYDDILAGSVLGSMCAYHAWTQRMRYNAQWFNDRSAAGGASVSPGDTVGLSGAMDEGGDSAV</sequence>
<gene>
    <name evidence="9" type="ORF">HAND1043_LOCUS1192</name>
</gene>
<proteinExistence type="inferred from homology"/>
<keyword evidence="4 7" id="KW-1133">Transmembrane helix</keyword>
<feature type="region of interest" description="Disordered" evidence="6">
    <location>
        <begin position="1"/>
        <end position="22"/>
    </location>
</feature>
<dbReference type="InterPro" id="IPR000326">
    <property type="entry name" value="PAP2/HPO"/>
</dbReference>
<dbReference type="Gene3D" id="1.20.144.10">
    <property type="entry name" value="Phosphatidic acid phosphatase type 2/haloperoxidase"/>
    <property type="match status" value="1"/>
</dbReference>
<reference evidence="9" key="1">
    <citation type="submission" date="2021-01" db="EMBL/GenBank/DDBJ databases">
        <authorList>
            <person name="Corre E."/>
            <person name="Pelletier E."/>
            <person name="Niang G."/>
            <person name="Scheremetjew M."/>
            <person name="Finn R."/>
            <person name="Kale V."/>
            <person name="Holt S."/>
            <person name="Cochrane G."/>
            <person name="Meng A."/>
            <person name="Brown T."/>
            <person name="Cohen L."/>
        </authorList>
    </citation>
    <scope>NUCLEOTIDE SEQUENCE</scope>
    <source>
        <strain evidence="9">CCMP441</strain>
    </source>
</reference>
<dbReference type="Pfam" id="PF01569">
    <property type="entry name" value="PAP2"/>
    <property type="match status" value="1"/>
</dbReference>
<evidence type="ECO:0000259" key="8">
    <source>
        <dbReference type="SMART" id="SM00014"/>
    </source>
</evidence>